<dbReference type="InterPro" id="IPR036770">
    <property type="entry name" value="Ankyrin_rpt-contain_sf"/>
</dbReference>
<comment type="caution">
    <text evidence="4">The sequence shown here is derived from an EMBL/GenBank/DDBJ whole genome shotgun (WGS) entry which is preliminary data.</text>
</comment>
<protein>
    <submittedName>
        <fullName evidence="4">Uncharacterized protein</fullName>
    </submittedName>
</protein>
<dbReference type="EMBL" id="CAJOBD010000713">
    <property type="protein sequence ID" value="CAF3709693.1"/>
    <property type="molecule type" value="Genomic_DNA"/>
</dbReference>
<evidence type="ECO:0000313" key="8">
    <source>
        <dbReference type="Proteomes" id="UP000663864"/>
    </source>
</evidence>
<name>A0A814IC61_9BILA</name>
<dbReference type="PROSITE" id="PS50297">
    <property type="entry name" value="ANK_REP_REGION"/>
    <property type="match status" value="2"/>
</dbReference>
<reference evidence="4" key="1">
    <citation type="submission" date="2021-02" db="EMBL/GenBank/DDBJ databases">
        <authorList>
            <person name="Nowell W R."/>
        </authorList>
    </citation>
    <scope>NUCLEOTIDE SEQUENCE</scope>
</reference>
<evidence type="ECO:0000256" key="1">
    <source>
        <dbReference type="ARBA" id="ARBA00022737"/>
    </source>
</evidence>
<dbReference type="Gene3D" id="1.25.40.20">
    <property type="entry name" value="Ankyrin repeat-containing domain"/>
    <property type="match status" value="2"/>
</dbReference>
<dbReference type="EMBL" id="CAJNOU010001115">
    <property type="protein sequence ID" value="CAF1153968.1"/>
    <property type="molecule type" value="Genomic_DNA"/>
</dbReference>
<dbReference type="PROSITE" id="PS50088">
    <property type="entry name" value="ANK_REPEAT"/>
    <property type="match status" value="2"/>
</dbReference>
<dbReference type="Pfam" id="PF12796">
    <property type="entry name" value="Ank_2"/>
    <property type="match status" value="2"/>
</dbReference>
<dbReference type="AlphaFoldDB" id="A0A814IC61"/>
<feature type="repeat" description="ANK" evidence="3">
    <location>
        <begin position="79"/>
        <end position="111"/>
    </location>
</feature>
<organism evidence="4 8">
    <name type="scientific">Rotaria sordida</name>
    <dbReference type="NCBI Taxonomy" id="392033"/>
    <lineage>
        <taxon>Eukaryota</taxon>
        <taxon>Metazoa</taxon>
        <taxon>Spiralia</taxon>
        <taxon>Gnathifera</taxon>
        <taxon>Rotifera</taxon>
        <taxon>Eurotatoria</taxon>
        <taxon>Bdelloidea</taxon>
        <taxon>Philodinida</taxon>
        <taxon>Philodinidae</taxon>
        <taxon>Rotaria</taxon>
    </lineage>
</organism>
<dbReference type="SUPFAM" id="SSF48403">
    <property type="entry name" value="Ankyrin repeat"/>
    <property type="match status" value="1"/>
</dbReference>
<dbReference type="Proteomes" id="UP000663836">
    <property type="component" value="Unassembled WGS sequence"/>
</dbReference>
<dbReference type="EMBL" id="CAJOBE010010037">
    <property type="protein sequence ID" value="CAF4098658.1"/>
    <property type="molecule type" value="Genomic_DNA"/>
</dbReference>
<dbReference type="Proteomes" id="UP000663889">
    <property type="component" value="Unassembled WGS sequence"/>
</dbReference>
<gene>
    <name evidence="7" type="ORF">FNK824_LOCUS31282</name>
    <name evidence="6" type="ORF">JBS370_LOCUS10064</name>
    <name evidence="5" type="ORF">SEV965_LOCUS18606</name>
    <name evidence="4" type="ORF">ZHD862_LOCUS13555</name>
</gene>
<sequence length="457" mass="53096">MAGPGENQQTIDLHELCIEGDFAELKSALNSSKDIDVNQYKLFAYRPIANSSKEADGLHDVEDDYQSDEDATDSGTMFDYRSPLFYAILHDRLACVKLLIEHGANTDKLRPWGLNALCLSCYCGHTRLVEYFLNTNVNVNITDKPSATDNYFSSLSNEHEHKIKMREMHSRVAQDMGMFHYPLHIAIKQDYIELVKILLNYKQKFDIEIKEPYTNRTALHIAAGKCSTEIISLLLEEGQCEENPIDLNGHTPLDIVWKLLNNLDYQFEYREETLKLLLSHKCRFSSLKSLTEFYTNSLSAFRRFESNFWIVVAYDLPSLFLDYFENNKVLLVHIWLWFNRSYQDTLMEDDEFDRHYTGSILRNLIHVMYENEQLTLTNHELVELFTEDLGSHFDKATDEIDIITTILSTPLKLKQICRNRIRKRLCSSQIGGLNRQTLEHSSLSPPLNESLRHFVLP</sequence>
<evidence type="ECO:0000256" key="2">
    <source>
        <dbReference type="ARBA" id="ARBA00023043"/>
    </source>
</evidence>
<dbReference type="PANTHER" id="PTHR24198">
    <property type="entry name" value="ANKYRIN REPEAT AND PROTEIN KINASE DOMAIN-CONTAINING PROTEIN"/>
    <property type="match status" value="1"/>
</dbReference>
<feature type="repeat" description="ANK" evidence="3">
    <location>
        <begin position="214"/>
        <end position="238"/>
    </location>
</feature>
<dbReference type="InterPro" id="IPR002110">
    <property type="entry name" value="Ankyrin_rpt"/>
</dbReference>
<evidence type="ECO:0000313" key="6">
    <source>
        <dbReference type="EMBL" id="CAF3709693.1"/>
    </source>
</evidence>
<dbReference type="Proteomes" id="UP000663864">
    <property type="component" value="Unassembled WGS sequence"/>
</dbReference>
<evidence type="ECO:0000313" key="4">
    <source>
        <dbReference type="EMBL" id="CAF1021316.1"/>
    </source>
</evidence>
<evidence type="ECO:0000313" key="5">
    <source>
        <dbReference type="EMBL" id="CAF1153968.1"/>
    </source>
</evidence>
<accession>A0A814IC61</accession>
<dbReference type="EMBL" id="CAJNOT010000560">
    <property type="protein sequence ID" value="CAF1021316.1"/>
    <property type="molecule type" value="Genomic_DNA"/>
</dbReference>
<evidence type="ECO:0000256" key="3">
    <source>
        <dbReference type="PROSITE-ProRule" id="PRU00023"/>
    </source>
</evidence>
<keyword evidence="2 3" id="KW-0040">ANK repeat</keyword>
<dbReference type="PANTHER" id="PTHR24198:SF165">
    <property type="entry name" value="ANKYRIN REPEAT-CONTAINING PROTEIN-RELATED"/>
    <property type="match status" value="1"/>
</dbReference>
<dbReference type="Proteomes" id="UP000663874">
    <property type="component" value="Unassembled WGS sequence"/>
</dbReference>
<proteinExistence type="predicted"/>
<dbReference type="SMART" id="SM00248">
    <property type="entry name" value="ANK"/>
    <property type="match status" value="5"/>
</dbReference>
<evidence type="ECO:0000313" key="7">
    <source>
        <dbReference type="EMBL" id="CAF4098658.1"/>
    </source>
</evidence>
<keyword evidence="1" id="KW-0677">Repeat</keyword>